<dbReference type="InterPro" id="IPR014004">
    <property type="entry name" value="Transpt-assoc_nodulatn_dom_bac"/>
</dbReference>
<protein>
    <recommendedName>
        <fullName evidence="5">Osmotically-inducible protein Y</fullName>
    </recommendedName>
</protein>
<dbReference type="OrthoDB" id="7360581at2"/>
<dbReference type="PANTHER" id="PTHR34606">
    <property type="entry name" value="BON DOMAIN-CONTAINING PROTEIN"/>
    <property type="match status" value="1"/>
</dbReference>
<evidence type="ECO:0000256" key="5">
    <source>
        <dbReference type="ARBA" id="ARBA00070588"/>
    </source>
</evidence>
<dbReference type="PANTHER" id="PTHR34606:SF16">
    <property type="entry name" value="BON DOMAIN-CONTAINING PROTEIN"/>
    <property type="match status" value="1"/>
</dbReference>
<feature type="domain" description="BON" evidence="7">
    <location>
        <begin position="37"/>
        <end position="104"/>
    </location>
</feature>
<keyword evidence="2 6" id="KW-0732">Signal</keyword>
<dbReference type="InterPro" id="IPR007055">
    <property type="entry name" value="BON_dom"/>
</dbReference>
<comment type="subcellular location">
    <subcellularLocation>
        <location evidence="1">Periplasm</location>
    </subcellularLocation>
</comment>
<evidence type="ECO:0000256" key="4">
    <source>
        <dbReference type="ARBA" id="ARBA00022764"/>
    </source>
</evidence>
<dbReference type="KEGG" id="prg:RB151_025060"/>
<evidence type="ECO:0000313" key="8">
    <source>
        <dbReference type="EMBL" id="MBX6981235.1"/>
    </source>
</evidence>
<organism evidence="8 9">
    <name type="scientific">Providencia rettgeri</name>
    <dbReference type="NCBI Taxonomy" id="587"/>
    <lineage>
        <taxon>Bacteria</taxon>
        <taxon>Pseudomonadati</taxon>
        <taxon>Pseudomonadota</taxon>
        <taxon>Gammaproteobacteria</taxon>
        <taxon>Enterobacterales</taxon>
        <taxon>Morganellaceae</taxon>
        <taxon>Providencia</taxon>
    </lineage>
</organism>
<dbReference type="InterPro" id="IPR051686">
    <property type="entry name" value="Lipoprotein_DolP"/>
</dbReference>
<dbReference type="PROSITE" id="PS51257">
    <property type="entry name" value="PROKAR_LIPOPROTEIN"/>
    <property type="match status" value="1"/>
</dbReference>
<dbReference type="EMBL" id="SHDO01000010">
    <property type="protein sequence ID" value="MBX6981235.1"/>
    <property type="molecule type" value="Genomic_DNA"/>
</dbReference>
<evidence type="ECO:0000256" key="2">
    <source>
        <dbReference type="ARBA" id="ARBA00022729"/>
    </source>
</evidence>
<keyword evidence="3" id="KW-0677">Repeat</keyword>
<proteinExistence type="predicted"/>
<evidence type="ECO:0000313" key="9">
    <source>
        <dbReference type="Proteomes" id="UP000824410"/>
    </source>
</evidence>
<name>A0A1J0E8K5_PRORE</name>
<dbReference type="FunFam" id="3.30.1340.30:FF:000001">
    <property type="entry name" value="Molecular chaperone OsmY"/>
    <property type="match status" value="1"/>
</dbReference>
<evidence type="ECO:0000256" key="6">
    <source>
        <dbReference type="SAM" id="SignalP"/>
    </source>
</evidence>
<dbReference type="RefSeq" id="WP_042843490.1">
    <property type="nucleotide sequence ID" value="NZ_ABEXNG020000133.1"/>
</dbReference>
<dbReference type="SMART" id="SM00749">
    <property type="entry name" value="BON"/>
    <property type="match status" value="1"/>
</dbReference>
<dbReference type="PROSITE" id="PS50914">
    <property type="entry name" value="BON"/>
    <property type="match status" value="1"/>
</dbReference>
<comment type="caution">
    <text evidence="8">The sequence shown here is derived from an EMBL/GenBank/DDBJ whole genome shotgun (WGS) entry which is preliminary data.</text>
</comment>
<gene>
    <name evidence="8" type="ORF">EX242_13310</name>
</gene>
<sequence length="104" mass="11041">MKAFKAISSILVVIFMGITLTACAPSSKSEGTGGYIDDTVITTKVKSALLAEKNLKSTQISVETFKGQVQLSGFVNSQADVNKAIETTRKVAGVQSVINSMKIR</sequence>
<evidence type="ECO:0000256" key="3">
    <source>
        <dbReference type="ARBA" id="ARBA00022737"/>
    </source>
</evidence>
<dbReference type="AlphaFoldDB" id="A0A1J0E8K5"/>
<dbReference type="Proteomes" id="UP000824410">
    <property type="component" value="Unassembled WGS sequence"/>
</dbReference>
<reference evidence="8" key="1">
    <citation type="submission" date="2019-02" db="EMBL/GenBank/DDBJ databases">
        <title>Genomic characterization of isolates from hospital effluents in KZN, South Africa.</title>
        <authorList>
            <person name="Ntshobeni N."/>
            <person name="Allam M."/>
            <person name="Ismail A."/>
            <person name="Amoako D."/>
            <person name="Essack S."/>
            <person name="Chenia H."/>
        </authorList>
    </citation>
    <scope>NUCLEOTIDE SEQUENCE</scope>
    <source>
        <strain evidence="8">AFE97_S1</strain>
    </source>
</reference>
<dbReference type="Pfam" id="PF04972">
    <property type="entry name" value="BON"/>
    <property type="match status" value="1"/>
</dbReference>
<feature type="chain" id="PRO_5009610537" description="Osmotically-inducible protein Y" evidence="6">
    <location>
        <begin position="25"/>
        <end position="104"/>
    </location>
</feature>
<evidence type="ECO:0000256" key="1">
    <source>
        <dbReference type="ARBA" id="ARBA00004418"/>
    </source>
</evidence>
<evidence type="ECO:0000259" key="7">
    <source>
        <dbReference type="PROSITE" id="PS50914"/>
    </source>
</evidence>
<dbReference type="Gene3D" id="3.30.1340.30">
    <property type="match status" value="1"/>
</dbReference>
<keyword evidence="4" id="KW-0574">Periplasm</keyword>
<accession>A0A1J0E8K5</accession>
<feature type="signal peptide" evidence="6">
    <location>
        <begin position="1"/>
        <end position="24"/>
    </location>
</feature>
<dbReference type="GO" id="GO:0042597">
    <property type="term" value="C:periplasmic space"/>
    <property type="evidence" value="ECO:0007669"/>
    <property type="project" value="UniProtKB-SubCell"/>
</dbReference>